<protein>
    <submittedName>
        <fullName evidence="1">Uncharacterized protein</fullName>
    </submittedName>
</protein>
<dbReference type="AlphaFoldDB" id="A0A0C9U2L7"/>
<dbReference type="Proteomes" id="UP000054279">
    <property type="component" value="Unassembled WGS sequence"/>
</dbReference>
<proteinExistence type="predicted"/>
<keyword evidence="2" id="KW-1185">Reference proteome</keyword>
<sequence length="411" mass="45587">MPSPSASGTASFMPHYVESFKGSLTKDGRYQIPLHCAFGTSLSHPPVHPAGHLAGHPSAEHQLIMMPSPSASVAASSMPHYVASFEGSLTKDGRKLLASAIESHRSLMNCIDNTDTSSDASTAIRPLRHSLSSPALHNVLMDDTPFDVIHMGHRYNTLNGMSSAYAHSPSPNPFSNQYSVNDTGSSQYIPENLNLQLRDMNNEADTNEDASSPSGVKLTGQQDGEATVTFLNKHDSFVRKLQAHPIYSQKRYVSRSYQQMVYDNVHNVIEKPALRYAEYDANPHRSPYKASESAEVAYEKVFWQSLVHKLDKGAQTVMKNISPVKLFDKLQGKEKLERKKVEHHASVYYGPEEGTPLKLNCWVSTPALRTIPRCKSFRHEGADDTIETIQTMADITPRTSDSVRSFPTTWL</sequence>
<organism evidence="1 2">
    <name type="scientific">Sphaerobolus stellatus (strain SS14)</name>
    <dbReference type="NCBI Taxonomy" id="990650"/>
    <lineage>
        <taxon>Eukaryota</taxon>
        <taxon>Fungi</taxon>
        <taxon>Dikarya</taxon>
        <taxon>Basidiomycota</taxon>
        <taxon>Agaricomycotina</taxon>
        <taxon>Agaricomycetes</taxon>
        <taxon>Phallomycetidae</taxon>
        <taxon>Geastrales</taxon>
        <taxon>Sphaerobolaceae</taxon>
        <taxon>Sphaerobolus</taxon>
    </lineage>
</organism>
<evidence type="ECO:0000313" key="2">
    <source>
        <dbReference type="Proteomes" id="UP000054279"/>
    </source>
</evidence>
<gene>
    <name evidence="1" type="ORF">M422DRAFT_270375</name>
</gene>
<name>A0A0C9U2L7_SPHS4</name>
<accession>A0A0C9U2L7</accession>
<reference evidence="1 2" key="1">
    <citation type="submission" date="2014-06" db="EMBL/GenBank/DDBJ databases">
        <title>Evolutionary Origins and Diversification of the Mycorrhizal Mutualists.</title>
        <authorList>
            <consortium name="DOE Joint Genome Institute"/>
            <consortium name="Mycorrhizal Genomics Consortium"/>
            <person name="Kohler A."/>
            <person name="Kuo A."/>
            <person name="Nagy L.G."/>
            <person name="Floudas D."/>
            <person name="Copeland A."/>
            <person name="Barry K.W."/>
            <person name="Cichocki N."/>
            <person name="Veneault-Fourrey C."/>
            <person name="LaButti K."/>
            <person name="Lindquist E.A."/>
            <person name="Lipzen A."/>
            <person name="Lundell T."/>
            <person name="Morin E."/>
            <person name="Murat C."/>
            <person name="Riley R."/>
            <person name="Ohm R."/>
            <person name="Sun H."/>
            <person name="Tunlid A."/>
            <person name="Henrissat B."/>
            <person name="Grigoriev I.V."/>
            <person name="Hibbett D.S."/>
            <person name="Martin F."/>
        </authorList>
    </citation>
    <scope>NUCLEOTIDE SEQUENCE [LARGE SCALE GENOMIC DNA]</scope>
    <source>
        <strain evidence="1 2">SS14</strain>
    </source>
</reference>
<dbReference type="EMBL" id="KN837308">
    <property type="protein sequence ID" value="KIJ28374.1"/>
    <property type="molecule type" value="Genomic_DNA"/>
</dbReference>
<dbReference type="HOGENOM" id="CLU_687303_0_0_1"/>
<evidence type="ECO:0000313" key="1">
    <source>
        <dbReference type="EMBL" id="KIJ28374.1"/>
    </source>
</evidence>